<reference evidence="3" key="1">
    <citation type="journal article" date="2019" name="Int. J. Syst. Evol. Microbiol.">
        <title>The Global Catalogue of Microorganisms (GCM) 10K type strain sequencing project: providing services to taxonomists for standard genome sequencing and annotation.</title>
        <authorList>
            <consortium name="The Broad Institute Genomics Platform"/>
            <consortium name="The Broad Institute Genome Sequencing Center for Infectious Disease"/>
            <person name="Wu L."/>
            <person name="Ma J."/>
        </authorList>
    </citation>
    <scope>NUCLEOTIDE SEQUENCE [LARGE SCALE GENOMIC DNA]</scope>
    <source>
        <strain evidence="3">KCTC 32141</strain>
    </source>
</reference>
<dbReference type="EMBL" id="JBHUOV010000001">
    <property type="protein sequence ID" value="MFD2822222.1"/>
    <property type="molecule type" value="Genomic_DNA"/>
</dbReference>
<keyword evidence="3" id="KW-1185">Reference proteome</keyword>
<feature type="transmembrane region" description="Helical" evidence="1">
    <location>
        <begin position="7"/>
        <end position="26"/>
    </location>
</feature>
<feature type="transmembrane region" description="Helical" evidence="1">
    <location>
        <begin position="55"/>
        <end position="72"/>
    </location>
</feature>
<accession>A0ABW5WHS2</accession>
<evidence type="ECO:0000256" key="1">
    <source>
        <dbReference type="SAM" id="Phobius"/>
    </source>
</evidence>
<dbReference type="RefSeq" id="WP_183484526.1">
    <property type="nucleotide sequence ID" value="NZ_JBHUOV010000001.1"/>
</dbReference>
<name>A0ABW5WHS2_9FLAO</name>
<keyword evidence="1" id="KW-0812">Transmembrane</keyword>
<dbReference type="Proteomes" id="UP001597533">
    <property type="component" value="Unassembled WGS sequence"/>
</dbReference>
<comment type="caution">
    <text evidence="2">The sequence shown here is derived from an EMBL/GenBank/DDBJ whole genome shotgun (WGS) entry which is preliminary data.</text>
</comment>
<protein>
    <recommendedName>
        <fullName evidence="4">Signal peptidase II</fullName>
    </recommendedName>
</protein>
<sequence length="79" mass="9280">MKSIGITLLVIVVVNLISFIIDYLKIDTTNDFSLKFDNGMFWVNGNRAGMDFTDIKYWLFYILVFSVAFFYFKKRSKVS</sequence>
<keyword evidence="1" id="KW-0472">Membrane</keyword>
<proteinExistence type="predicted"/>
<gene>
    <name evidence="2" type="ORF">ACFS5M_00980</name>
</gene>
<keyword evidence="1" id="KW-1133">Transmembrane helix</keyword>
<evidence type="ECO:0000313" key="2">
    <source>
        <dbReference type="EMBL" id="MFD2822222.1"/>
    </source>
</evidence>
<evidence type="ECO:0008006" key="4">
    <source>
        <dbReference type="Google" id="ProtNLM"/>
    </source>
</evidence>
<organism evidence="2 3">
    <name type="scientific">Lacinutrix iliipiscaria</name>
    <dbReference type="NCBI Taxonomy" id="1230532"/>
    <lineage>
        <taxon>Bacteria</taxon>
        <taxon>Pseudomonadati</taxon>
        <taxon>Bacteroidota</taxon>
        <taxon>Flavobacteriia</taxon>
        <taxon>Flavobacteriales</taxon>
        <taxon>Flavobacteriaceae</taxon>
        <taxon>Lacinutrix</taxon>
    </lineage>
</organism>
<evidence type="ECO:0000313" key="3">
    <source>
        <dbReference type="Proteomes" id="UP001597533"/>
    </source>
</evidence>